<keyword evidence="1" id="KW-0472">Membrane</keyword>
<comment type="caution">
    <text evidence="2">The sequence shown here is derived from an EMBL/GenBank/DDBJ whole genome shotgun (WGS) entry which is preliminary data.</text>
</comment>
<dbReference type="EMBL" id="QEWH01000055">
    <property type="protein sequence ID" value="RBA46555.1"/>
    <property type="molecule type" value="Genomic_DNA"/>
</dbReference>
<sequence>MSKRLKFFLSHLSLSFLIALLAIGLVFFIWYPSPLATAVGVTHIFLMLLVIDVILGPLLGLLVYKEGKKTLKFDLSVIILIQIVALYYGVFSIEQGRPAWLVYNVDRFELVRKNELVDTNIQHAQPQFQQPSWFKPQYVATEFAKDTQQRNDEMFAEVFSGISIAQRPERYVELTQAKTSIKQRAQPLVLLNDFNDPKVVKMMLTQYPQATAFLPLKANAVDMTVLVNKENGTVVKIVDLRPWK</sequence>
<name>A0A365PI17_ACIJU</name>
<gene>
    <name evidence="2" type="ORF">DC346_10075</name>
</gene>
<organism evidence="2 3">
    <name type="scientific">Acinetobacter junii</name>
    <dbReference type="NCBI Taxonomy" id="40215"/>
    <lineage>
        <taxon>Bacteria</taxon>
        <taxon>Pseudomonadati</taxon>
        <taxon>Pseudomonadota</taxon>
        <taxon>Gammaproteobacteria</taxon>
        <taxon>Moraxellales</taxon>
        <taxon>Moraxellaceae</taxon>
        <taxon>Acinetobacter</taxon>
    </lineage>
</organism>
<feature type="transmembrane region" description="Helical" evidence="1">
    <location>
        <begin position="12"/>
        <end position="31"/>
    </location>
</feature>
<proteinExistence type="predicted"/>
<reference evidence="2 3" key="1">
    <citation type="submission" date="2018-04" db="EMBL/GenBank/DDBJ databases">
        <title>Acinetobacter junii Genome sequencing and assembly.</title>
        <authorList>
            <person name="Su J."/>
            <person name="Rensing C."/>
            <person name="Mazhar H.S."/>
        </authorList>
    </citation>
    <scope>NUCLEOTIDE SEQUENCE [LARGE SCALE GENOMIC DNA]</scope>
    <source>
        <strain evidence="2 3">SC22</strain>
    </source>
</reference>
<feature type="transmembrane region" description="Helical" evidence="1">
    <location>
        <begin position="43"/>
        <end position="64"/>
    </location>
</feature>
<keyword evidence="1" id="KW-0812">Transmembrane</keyword>
<dbReference type="Proteomes" id="UP000253688">
    <property type="component" value="Unassembled WGS sequence"/>
</dbReference>
<dbReference type="NCBIfam" id="NF041437">
    <property type="entry name" value="TfpZ"/>
    <property type="match status" value="1"/>
</dbReference>
<evidence type="ECO:0000313" key="3">
    <source>
        <dbReference type="Proteomes" id="UP000253688"/>
    </source>
</evidence>
<accession>A0A365PI17</accession>
<protein>
    <submittedName>
        <fullName evidence="2">Type IV pilin accessory protein</fullName>
    </submittedName>
</protein>
<keyword evidence="1" id="KW-1133">Transmembrane helix</keyword>
<evidence type="ECO:0000256" key="1">
    <source>
        <dbReference type="SAM" id="Phobius"/>
    </source>
</evidence>
<dbReference type="InterPro" id="IPR047814">
    <property type="entry name" value="TfpX/TfpZ-like"/>
</dbReference>
<evidence type="ECO:0000313" key="2">
    <source>
        <dbReference type="EMBL" id="RBA46555.1"/>
    </source>
</evidence>
<feature type="transmembrane region" description="Helical" evidence="1">
    <location>
        <begin position="71"/>
        <end position="90"/>
    </location>
</feature>
<dbReference type="AlphaFoldDB" id="A0A365PI17"/>
<dbReference type="RefSeq" id="WP_112986760.1">
    <property type="nucleotide sequence ID" value="NZ_CP131470.1"/>
</dbReference>